<evidence type="ECO:0000313" key="2">
    <source>
        <dbReference type="EMBL" id="KAJ7324706.1"/>
    </source>
</evidence>
<reference evidence="2" key="1">
    <citation type="journal article" date="2023" name="DNA Res.">
        <title>Chromosome-level genome assembly of Phrynocephalus forsythii using third-generation DNA sequencing and Hi-C analysis.</title>
        <authorList>
            <person name="Qi Y."/>
            <person name="Zhao W."/>
            <person name="Zhao Y."/>
            <person name="Niu C."/>
            <person name="Cao S."/>
            <person name="Zhang Y."/>
        </authorList>
    </citation>
    <scope>NUCLEOTIDE SEQUENCE</scope>
    <source>
        <tissue evidence="2">Muscle</tissue>
    </source>
</reference>
<sequence>MGPGLPSFPSSLPFPSFRSPSSGHVSLEQAGRALPSCLPSGPVPGQQLKSTGSESDLPKAGLELRSVPPKGC</sequence>
<comment type="caution">
    <text evidence="2">The sequence shown here is derived from an EMBL/GenBank/DDBJ whole genome shotgun (WGS) entry which is preliminary data.</text>
</comment>
<gene>
    <name evidence="2" type="ORF">JRQ81_017726</name>
</gene>
<feature type="region of interest" description="Disordered" evidence="1">
    <location>
        <begin position="1"/>
        <end position="72"/>
    </location>
</feature>
<name>A0A9Q0XQX1_9SAUR</name>
<organism evidence="2 3">
    <name type="scientific">Phrynocephalus forsythii</name>
    <dbReference type="NCBI Taxonomy" id="171643"/>
    <lineage>
        <taxon>Eukaryota</taxon>
        <taxon>Metazoa</taxon>
        <taxon>Chordata</taxon>
        <taxon>Craniata</taxon>
        <taxon>Vertebrata</taxon>
        <taxon>Euteleostomi</taxon>
        <taxon>Lepidosauria</taxon>
        <taxon>Squamata</taxon>
        <taxon>Bifurcata</taxon>
        <taxon>Unidentata</taxon>
        <taxon>Episquamata</taxon>
        <taxon>Toxicofera</taxon>
        <taxon>Iguania</taxon>
        <taxon>Acrodonta</taxon>
        <taxon>Agamidae</taxon>
        <taxon>Agaminae</taxon>
        <taxon>Phrynocephalus</taxon>
    </lineage>
</organism>
<accession>A0A9Q0XQX1</accession>
<protein>
    <submittedName>
        <fullName evidence="2">Uncharacterized protein</fullName>
    </submittedName>
</protein>
<feature type="compositionally biased region" description="Low complexity" evidence="1">
    <location>
        <begin position="1"/>
        <end position="23"/>
    </location>
</feature>
<proteinExistence type="predicted"/>
<evidence type="ECO:0000313" key="3">
    <source>
        <dbReference type="Proteomes" id="UP001142489"/>
    </source>
</evidence>
<dbReference type="EMBL" id="JAPFRF010000008">
    <property type="protein sequence ID" value="KAJ7324706.1"/>
    <property type="molecule type" value="Genomic_DNA"/>
</dbReference>
<evidence type="ECO:0000256" key="1">
    <source>
        <dbReference type="SAM" id="MobiDB-lite"/>
    </source>
</evidence>
<keyword evidence="3" id="KW-1185">Reference proteome</keyword>
<dbReference type="AlphaFoldDB" id="A0A9Q0XQX1"/>
<dbReference type="Proteomes" id="UP001142489">
    <property type="component" value="Unassembled WGS sequence"/>
</dbReference>